<dbReference type="InterPro" id="IPR029060">
    <property type="entry name" value="PIN-like_dom_sf"/>
</dbReference>
<evidence type="ECO:0000256" key="1">
    <source>
        <dbReference type="ARBA" id="ARBA00009495"/>
    </source>
</evidence>
<evidence type="ECO:0000313" key="3">
    <source>
        <dbReference type="Proteomes" id="UP001152759"/>
    </source>
</evidence>
<dbReference type="AlphaFoldDB" id="A0A9P0F729"/>
<evidence type="ECO:0008006" key="4">
    <source>
        <dbReference type="Google" id="ProtNLM"/>
    </source>
</evidence>
<evidence type="ECO:0000313" key="2">
    <source>
        <dbReference type="EMBL" id="CAH0391840.1"/>
    </source>
</evidence>
<dbReference type="SUPFAM" id="SSF88723">
    <property type="entry name" value="PIN domain-like"/>
    <property type="match status" value="1"/>
</dbReference>
<gene>
    <name evidence="2" type="ORF">BEMITA_LOCUS10423</name>
</gene>
<comment type="similarity">
    <text evidence="1">Belongs to the constitutive coactivator of PPAR-gamma family.</text>
</comment>
<accession>A0A9P0F729</accession>
<dbReference type="Proteomes" id="UP001152759">
    <property type="component" value="Chromosome 6"/>
</dbReference>
<dbReference type="KEGG" id="btab:109041421"/>
<proteinExistence type="inferred from homology"/>
<sequence length="623" mass="72258">MGVRGLETFVEKTFPSEACHEVNIRQLVEDFRRKRNDDIKPIIAFHWSNISRDVLKDIDWVCGGQSEEALTRIENFIRAFTRVGVHPVFFFRGYSNVDADYFNRDRWIQRGLRRLENVNSFFDALRYGDPIPEGNPSSDVPYLQNLSYYFPAKFNCEVYKATRECNAEMVLYVRRNENCIAIFGQDSDFLIHGAAPYYLSSKHFDIDTMKTRNYSKAGLANLLELPEWQLPLFGTLAGRDNFTSFEELLPFFKELTGGPTPVDRRFRALARYIRNRLRLPGNVEEQFQEETMRRILPRVARDTLNDAEAETLFLISIQNYRPKEDLAPVKSSFSSERVKGNLSHWDEIMVRAEELHRSNKIPALVRKILQNQPFEYLPALEDLRKNSTTNLPASALMTRPLREQLYKILLAEKPEPHPLLVTEYSMEGYDTANEPVKISIDAFQEEHPGLMKLWSDNRSDELQRKRWTLFVAAVSPRLDRDKLENLPTNLILPTMTLVYLRDYDASNDQGTSPADREICAIIAMVVLLKKSLNESRPSHISPRAVHIASIFNRTLYTIMDLLAVCGYPLSFPETFSYPYFDGKLFQRKYQEAMTGTKDRDLCQNENDVIEKFEAVRAIVFEDV</sequence>
<protein>
    <recommendedName>
        <fullName evidence="4">Constitutive coactivator of peroxisome proliferator-activated receptor gamma</fullName>
    </recommendedName>
</protein>
<dbReference type="GO" id="GO:0005634">
    <property type="term" value="C:nucleus"/>
    <property type="evidence" value="ECO:0007669"/>
    <property type="project" value="TreeGrafter"/>
</dbReference>
<name>A0A9P0F729_BEMTA</name>
<dbReference type="EMBL" id="OU963867">
    <property type="protein sequence ID" value="CAH0391840.1"/>
    <property type="molecule type" value="Genomic_DNA"/>
</dbReference>
<dbReference type="PANTHER" id="PTHR15976">
    <property type="entry name" value="CONSTITUTIVE COACTIVATOR OF PEROXISOME PROLIFERATOR-ACTIVATED RECEPTOR GAMMA"/>
    <property type="match status" value="1"/>
</dbReference>
<dbReference type="PANTHER" id="PTHR15976:SF17">
    <property type="entry name" value="CONSTITUTIVE COACTIVATOR OF PEROXISOME PROLIFERATOR-ACTIVATED RECEPTOR GAMMA"/>
    <property type="match status" value="1"/>
</dbReference>
<dbReference type="Gene3D" id="3.40.50.1010">
    <property type="entry name" value="5'-nuclease"/>
    <property type="match status" value="1"/>
</dbReference>
<organism evidence="2 3">
    <name type="scientific">Bemisia tabaci</name>
    <name type="common">Sweetpotato whitefly</name>
    <name type="synonym">Aleurodes tabaci</name>
    <dbReference type="NCBI Taxonomy" id="7038"/>
    <lineage>
        <taxon>Eukaryota</taxon>
        <taxon>Metazoa</taxon>
        <taxon>Ecdysozoa</taxon>
        <taxon>Arthropoda</taxon>
        <taxon>Hexapoda</taxon>
        <taxon>Insecta</taxon>
        <taxon>Pterygota</taxon>
        <taxon>Neoptera</taxon>
        <taxon>Paraneoptera</taxon>
        <taxon>Hemiptera</taxon>
        <taxon>Sternorrhyncha</taxon>
        <taxon>Aleyrodoidea</taxon>
        <taxon>Aleyrodidae</taxon>
        <taxon>Aleyrodinae</taxon>
        <taxon>Bemisia</taxon>
    </lineage>
</organism>
<dbReference type="InterPro" id="IPR026784">
    <property type="entry name" value="Coact_PPARg"/>
</dbReference>
<reference evidence="2" key="1">
    <citation type="submission" date="2021-12" db="EMBL/GenBank/DDBJ databases">
        <authorList>
            <person name="King R."/>
        </authorList>
    </citation>
    <scope>NUCLEOTIDE SEQUENCE</scope>
</reference>
<keyword evidence="3" id="KW-1185">Reference proteome</keyword>